<protein>
    <submittedName>
        <fullName evidence="2">HD domain protein</fullName>
    </submittedName>
</protein>
<dbReference type="Gene3D" id="1.10.3210.10">
    <property type="entry name" value="Hypothetical protein af1432"/>
    <property type="match status" value="1"/>
</dbReference>
<sequence length="213" mass="24445">MKYIVDRTYAKKLLEWAYEQNPGPWFEHSINVAQATENIIIELIKNGYNLDADIAYNAALLHDIGRYKGFTKSVIHSYDGYMYMNDLGYTGNAVICVTHSFPCKNEHIDIAAEWSLVPDHMRIQLVEILNEHCNYDLYNKVITLCDALADADGFTTLERRLISVGLRHGTTSHTSLHWKGFYAIKKELEALIGKSIYTILPDVENSIYEDIEY</sequence>
<dbReference type="SMART" id="SM00471">
    <property type="entry name" value="HDc"/>
    <property type="match status" value="1"/>
</dbReference>
<gene>
    <name evidence="2" type="ORF">BACERE00191_04876</name>
</gene>
<reference evidence="3" key="1">
    <citation type="submission" date="2017-04" db="EMBL/GenBank/DDBJ databases">
        <authorList>
            <person name="Criscuolo A."/>
        </authorList>
    </citation>
    <scope>NUCLEOTIDE SEQUENCE [LARGE SCALE GENOMIC DNA]</scope>
</reference>
<dbReference type="SUPFAM" id="SSF109604">
    <property type="entry name" value="HD-domain/PDEase-like"/>
    <property type="match status" value="1"/>
</dbReference>
<dbReference type="EMBL" id="FWZB01000048">
    <property type="protein sequence ID" value="SME37331.1"/>
    <property type="molecule type" value="Genomic_DNA"/>
</dbReference>
<evidence type="ECO:0000313" key="2">
    <source>
        <dbReference type="EMBL" id="SME37331.1"/>
    </source>
</evidence>
<dbReference type="CDD" id="cd00077">
    <property type="entry name" value="HDc"/>
    <property type="match status" value="1"/>
</dbReference>
<dbReference type="InterPro" id="IPR006674">
    <property type="entry name" value="HD_domain"/>
</dbReference>
<dbReference type="Pfam" id="PF01966">
    <property type="entry name" value="HD"/>
    <property type="match status" value="1"/>
</dbReference>
<accession>A0A3P1BA62</accession>
<name>A0A1Y6AF12_9BACI</name>
<evidence type="ECO:0000313" key="3">
    <source>
        <dbReference type="Proteomes" id="UP000194499"/>
    </source>
</evidence>
<organism evidence="2 3">
    <name type="scientific">Bacillus pacificus</name>
    <dbReference type="NCBI Taxonomy" id="2026187"/>
    <lineage>
        <taxon>Bacteria</taxon>
        <taxon>Bacillati</taxon>
        <taxon>Bacillota</taxon>
        <taxon>Bacilli</taxon>
        <taxon>Bacillales</taxon>
        <taxon>Bacillaceae</taxon>
        <taxon>Bacillus</taxon>
        <taxon>Bacillus cereus group</taxon>
    </lineage>
</organism>
<evidence type="ECO:0000259" key="1">
    <source>
        <dbReference type="SMART" id="SM00471"/>
    </source>
</evidence>
<dbReference type="AlphaFoldDB" id="A0A1Y6AF12"/>
<dbReference type="RefSeq" id="WP_049113790.1">
    <property type="nucleotide sequence ID" value="NZ_CP093424.1"/>
</dbReference>
<dbReference type="Proteomes" id="UP000194499">
    <property type="component" value="Unassembled WGS sequence"/>
</dbReference>
<accession>A0A1Y6AF12</accession>
<dbReference type="InterPro" id="IPR003607">
    <property type="entry name" value="HD/PDEase_dom"/>
</dbReference>
<feature type="domain" description="HD/PDEase" evidence="1">
    <location>
        <begin position="21"/>
        <end position="160"/>
    </location>
</feature>
<proteinExistence type="predicted"/>